<gene>
    <name evidence="2" type="ORF">Agub_g10900</name>
</gene>
<organism evidence="2 3">
    <name type="scientific">Astrephomene gubernaculifera</name>
    <dbReference type="NCBI Taxonomy" id="47775"/>
    <lineage>
        <taxon>Eukaryota</taxon>
        <taxon>Viridiplantae</taxon>
        <taxon>Chlorophyta</taxon>
        <taxon>core chlorophytes</taxon>
        <taxon>Chlorophyceae</taxon>
        <taxon>CS clade</taxon>
        <taxon>Chlamydomonadales</taxon>
        <taxon>Astrephomenaceae</taxon>
        <taxon>Astrephomene</taxon>
    </lineage>
</organism>
<dbReference type="EMBL" id="BMAR01000028">
    <property type="protein sequence ID" value="GFR49105.1"/>
    <property type="molecule type" value="Genomic_DNA"/>
</dbReference>
<feature type="non-terminal residue" evidence="2">
    <location>
        <position position="606"/>
    </location>
</feature>
<feature type="compositionally biased region" description="Low complexity" evidence="1">
    <location>
        <begin position="34"/>
        <end position="43"/>
    </location>
</feature>
<feature type="compositionally biased region" description="Basic and acidic residues" evidence="1">
    <location>
        <begin position="596"/>
        <end position="606"/>
    </location>
</feature>
<comment type="caution">
    <text evidence="2">The sequence shown here is derived from an EMBL/GenBank/DDBJ whole genome shotgun (WGS) entry which is preliminary data.</text>
</comment>
<feature type="region of interest" description="Disordered" evidence="1">
    <location>
        <begin position="323"/>
        <end position="486"/>
    </location>
</feature>
<feature type="region of interest" description="Disordered" evidence="1">
    <location>
        <begin position="554"/>
        <end position="606"/>
    </location>
</feature>
<reference evidence="2 3" key="1">
    <citation type="journal article" date="2021" name="Sci. Rep.">
        <title>Genome sequencing of the multicellular alga Astrephomene provides insights into convergent evolution of germ-soma differentiation.</title>
        <authorList>
            <person name="Yamashita S."/>
            <person name="Yamamoto K."/>
            <person name="Matsuzaki R."/>
            <person name="Suzuki S."/>
            <person name="Yamaguchi H."/>
            <person name="Hirooka S."/>
            <person name="Minakuchi Y."/>
            <person name="Miyagishima S."/>
            <person name="Kawachi M."/>
            <person name="Toyoda A."/>
            <person name="Nozaki H."/>
        </authorList>
    </citation>
    <scope>NUCLEOTIDE SEQUENCE [LARGE SCALE GENOMIC DNA]</scope>
    <source>
        <strain evidence="2 3">NIES-4017</strain>
    </source>
</reference>
<sequence length="606" mass="61956">MPSHAKSGEGGAVKSFLSLLSKFGKKKKPKEGKAAAGVAPVGANENPPKAVTPSEPGDALPAPAVEFAAPDTSFATSANHIASNKVLDPVGEASAADAQQAESSQQLAVAHDKLLAALESAQNTETLPRTSRAAYNAADLSGVLFAHRTTQSGAGGLVLPARVAEGAASGINSGDTQQTQSQLNRILERDGVRNSYIPYGTTTVGPQLLNSMANTQNTGLTQESNTICTVTNNLLQDMLYADYEALERLQSRQRGSSSGANALGGAAAIGGGASASASANASGAAARRDMRAPLVAQQQGQGAMHQGVQGLMVARTAGAQQLPAQEAATGGGGQQQQQQQPHDPRQQAGGQQQEYGLGVQQPEQAAPAAVPSSATGPAQEQEQQQHQLKAIQQQSPSAPSPQQQQQQQQPKLATIQPTTAEPQPPPLTTTAVMSPPAPATRTSDRLPPIRASPEVRPAAPPAAAPAPAATAATTAATSPLPTPPRKTSVAAFAASVYGAPGDPEPVPLSRPLRLTTACLGAHTTLCESAADQSFHRLLQRKMQTVYKWLHASDLTAPPDPRLEVPLAELEVEQQQQQTASSSSPRSPGGGAGAEAAGRDAEAAGGA</sequence>
<feature type="region of interest" description="Disordered" evidence="1">
    <location>
        <begin position="25"/>
        <end position="63"/>
    </location>
</feature>
<evidence type="ECO:0000256" key="1">
    <source>
        <dbReference type="SAM" id="MobiDB-lite"/>
    </source>
</evidence>
<name>A0AAD3DVZ0_9CHLO</name>
<dbReference type="AlphaFoldDB" id="A0AAD3DVZ0"/>
<evidence type="ECO:0000313" key="2">
    <source>
        <dbReference type="EMBL" id="GFR49105.1"/>
    </source>
</evidence>
<keyword evidence="3" id="KW-1185">Reference proteome</keyword>
<evidence type="ECO:0000313" key="3">
    <source>
        <dbReference type="Proteomes" id="UP001054857"/>
    </source>
</evidence>
<feature type="compositionally biased region" description="Low complexity" evidence="1">
    <location>
        <begin position="465"/>
        <end position="479"/>
    </location>
</feature>
<feature type="compositionally biased region" description="Low complexity" evidence="1">
    <location>
        <begin position="573"/>
        <end position="586"/>
    </location>
</feature>
<dbReference type="Proteomes" id="UP001054857">
    <property type="component" value="Unassembled WGS sequence"/>
</dbReference>
<accession>A0AAD3DVZ0</accession>
<proteinExistence type="predicted"/>
<protein>
    <submittedName>
        <fullName evidence="2">Uncharacterized protein</fullName>
    </submittedName>
</protein>
<feature type="compositionally biased region" description="Low complexity" evidence="1">
    <location>
        <begin position="358"/>
        <end position="410"/>
    </location>
</feature>